<accession>A0ABV7A191</accession>
<dbReference type="InterPro" id="IPR029069">
    <property type="entry name" value="HotDog_dom_sf"/>
</dbReference>
<sequence>MTSVSLDRAFTQAELDAFAKLSGDDNPIHVDPDFSARTRFGKTVAHGALLCSVLRALCEQLAPGWRQARQDVMFPAPAHAGETVTFNAEIVEDDEDRKIITLKATKTGETVVEGRAEMVK</sequence>
<dbReference type="PANTHER" id="PTHR43437">
    <property type="entry name" value="HYDROXYACYL-THIOESTER DEHYDRATASE TYPE 2, MITOCHONDRIAL-RELATED"/>
    <property type="match status" value="1"/>
</dbReference>
<proteinExistence type="predicted"/>
<dbReference type="Proteomes" id="UP001595379">
    <property type="component" value="Unassembled WGS sequence"/>
</dbReference>
<comment type="caution">
    <text evidence="2">The sequence shown here is derived from an EMBL/GenBank/DDBJ whole genome shotgun (WGS) entry which is preliminary data.</text>
</comment>
<dbReference type="InterPro" id="IPR002539">
    <property type="entry name" value="MaoC-like_dom"/>
</dbReference>
<evidence type="ECO:0000259" key="1">
    <source>
        <dbReference type="Pfam" id="PF01575"/>
    </source>
</evidence>
<dbReference type="RefSeq" id="WP_343165279.1">
    <property type="nucleotide sequence ID" value="NZ_JBHRSV010000031.1"/>
</dbReference>
<name>A0ABV7A191_9PROT</name>
<evidence type="ECO:0000313" key="2">
    <source>
        <dbReference type="EMBL" id="MFC2927437.1"/>
    </source>
</evidence>
<dbReference type="EMBL" id="JBHRSV010000031">
    <property type="protein sequence ID" value="MFC2927437.1"/>
    <property type="molecule type" value="Genomic_DNA"/>
</dbReference>
<reference evidence="3" key="1">
    <citation type="journal article" date="2019" name="Int. J. Syst. Evol. Microbiol.">
        <title>The Global Catalogue of Microorganisms (GCM) 10K type strain sequencing project: providing services to taxonomists for standard genome sequencing and annotation.</title>
        <authorList>
            <consortium name="The Broad Institute Genomics Platform"/>
            <consortium name="The Broad Institute Genome Sequencing Center for Infectious Disease"/>
            <person name="Wu L."/>
            <person name="Ma J."/>
        </authorList>
    </citation>
    <scope>NUCLEOTIDE SEQUENCE [LARGE SCALE GENOMIC DNA]</scope>
    <source>
        <strain evidence="3">KCTC 52487</strain>
    </source>
</reference>
<evidence type="ECO:0000313" key="3">
    <source>
        <dbReference type="Proteomes" id="UP001595379"/>
    </source>
</evidence>
<dbReference type="InterPro" id="IPR003965">
    <property type="entry name" value="Fatty_acid_synthase"/>
</dbReference>
<gene>
    <name evidence="2" type="ORF">ACFOOR_15120</name>
</gene>
<organism evidence="2 3">
    <name type="scientific">Hyphobacterium vulgare</name>
    <dbReference type="NCBI Taxonomy" id="1736751"/>
    <lineage>
        <taxon>Bacteria</taxon>
        <taxon>Pseudomonadati</taxon>
        <taxon>Pseudomonadota</taxon>
        <taxon>Alphaproteobacteria</taxon>
        <taxon>Maricaulales</taxon>
        <taxon>Maricaulaceae</taxon>
        <taxon>Hyphobacterium</taxon>
    </lineage>
</organism>
<dbReference type="Gene3D" id="3.10.129.10">
    <property type="entry name" value="Hotdog Thioesterase"/>
    <property type="match status" value="1"/>
</dbReference>
<dbReference type="SUPFAM" id="SSF54637">
    <property type="entry name" value="Thioesterase/thiol ester dehydrase-isomerase"/>
    <property type="match status" value="1"/>
</dbReference>
<dbReference type="Pfam" id="PF01575">
    <property type="entry name" value="MaoC_dehydratas"/>
    <property type="match status" value="1"/>
</dbReference>
<protein>
    <submittedName>
        <fullName evidence="2">MaoC/PaaZ C-terminal domain-containing protein</fullName>
    </submittedName>
</protein>
<dbReference type="PANTHER" id="PTHR43437:SF3">
    <property type="entry name" value="HYDROXYACYL-THIOESTER DEHYDRATASE TYPE 2, MITOCHONDRIAL"/>
    <property type="match status" value="1"/>
</dbReference>
<keyword evidence="3" id="KW-1185">Reference proteome</keyword>
<dbReference type="PRINTS" id="PR01483">
    <property type="entry name" value="FASYNTHASE"/>
</dbReference>
<dbReference type="InterPro" id="IPR050965">
    <property type="entry name" value="UPF0336/Enoyl-CoA_hydratase"/>
</dbReference>
<feature type="domain" description="MaoC-like" evidence="1">
    <location>
        <begin position="7"/>
        <end position="107"/>
    </location>
</feature>